<organism evidence="1 2">
    <name type="scientific">Formosa undariae</name>
    <dbReference type="NCBI Taxonomy" id="1325436"/>
    <lineage>
        <taxon>Bacteria</taxon>
        <taxon>Pseudomonadati</taxon>
        <taxon>Bacteroidota</taxon>
        <taxon>Flavobacteriia</taxon>
        <taxon>Flavobacteriales</taxon>
        <taxon>Flavobacteriaceae</taxon>
        <taxon>Formosa</taxon>
    </lineage>
</organism>
<dbReference type="EMBL" id="JBHMEZ010000032">
    <property type="protein sequence ID" value="MFB9055090.1"/>
    <property type="molecule type" value="Genomic_DNA"/>
</dbReference>
<dbReference type="Proteomes" id="UP001589605">
    <property type="component" value="Unassembled WGS sequence"/>
</dbReference>
<comment type="caution">
    <text evidence="1">The sequence shown here is derived from an EMBL/GenBank/DDBJ whole genome shotgun (WGS) entry which is preliminary data.</text>
</comment>
<accession>A0ABV5F6L2</accession>
<reference evidence="1 2" key="1">
    <citation type="submission" date="2024-09" db="EMBL/GenBank/DDBJ databases">
        <authorList>
            <person name="Sun Q."/>
            <person name="Mori K."/>
        </authorList>
    </citation>
    <scope>NUCLEOTIDE SEQUENCE [LARGE SCALE GENOMIC DNA]</scope>
    <source>
        <strain evidence="1 2">CECT 8286</strain>
    </source>
</reference>
<proteinExistence type="predicted"/>
<dbReference type="RefSeq" id="WP_382384795.1">
    <property type="nucleotide sequence ID" value="NZ_JBHMEZ010000032.1"/>
</dbReference>
<keyword evidence="2" id="KW-1185">Reference proteome</keyword>
<evidence type="ECO:0000313" key="1">
    <source>
        <dbReference type="EMBL" id="MFB9055090.1"/>
    </source>
</evidence>
<protein>
    <submittedName>
        <fullName evidence="1">Uncharacterized protein</fullName>
    </submittedName>
</protein>
<sequence>MEKFTCSKFELDLTNYNMSIVDENHWFSDRFLTKQTLPITVTITDELNEKLGDILSYNSDSSETIESGYCYHLGVEHEAVLEIEDITGREASISIRFGYEDLPNHNTKLSELALDYVNLDDTPYSNIYDYANSVVSKSWPEVSHNFTAVHVDKFDTDSDQWQAFEGLLNKRVGSAFIENEYDAVDDLQLNRNIMQPQPYLMHVLEVGFAEFGRQITGDLVNDVNWKKALFSEVSEYYSTINGTSDTWLVEMSEFSSEYQIRGNWYGDFFNYYTLPSYGRYRIAGNLFIRKWYSWGAIALEFGGEYIVKHLTHYEQSGTFYYQVDIVVEYISGDGIIGMISEGNRTRFPDGYQGDISTEAISDLTITKLSSYDGSGNFEPSLVAPDDIKLTECVPDMTFGDLMTILKNWKNLDLDFSVPDYVGLNYIHNQLAPADVKDLRNYEIKAPLITKSSGDSYLLKFQDITSDEYSYDQVFIEKNKITINNFTTNDDTSEISINAVPLPIIERNGVKTAHHFVDDSSKLKLIFYNGTGGNLAQDPFYVLIQSIYESDYQEWLNIRLTGSLFKWSFKMTEENLRDLKIRNKVYCYKNNNIIKSVAKDLVSRGIWNVEAEILTLK</sequence>
<evidence type="ECO:0000313" key="2">
    <source>
        <dbReference type="Proteomes" id="UP001589605"/>
    </source>
</evidence>
<name>A0ABV5F6L2_9FLAO</name>
<gene>
    <name evidence="1" type="ORF">ACFFVB_18560</name>
</gene>